<dbReference type="RefSeq" id="WP_345626894.1">
    <property type="nucleotide sequence ID" value="NZ_BAABJQ010000003.1"/>
</dbReference>
<dbReference type="Proteomes" id="UP001501570">
    <property type="component" value="Unassembled WGS sequence"/>
</dbReference>
<protein>
    <submittedName>
        <fullName evidence="2">VOC family protein</fullName>
    </submittedName>
</protein>
<gene>
    <name evidence="2" type="ORF">GCM10023322_12290</name>
</gene>
<dbReference type="Pfam" id="PF00903">
    <property type="entry name" value="Glyoxalase"/>
    <property type="match status" value="1"/>
</dbReference>
<accession>A0ABP9RLH7</accession>
<evidence type="ECO:0000259" key="1">
    <source>
        <dbReference type="PROSITE" id="PS51819"/>
    </source>
</evidence>
<dbReference type="InterPro" id="IPR004360">
    <property type="entry name" value="Glyas_Fos-R_dOase_dom"/>
</dbReference>
<dbReference type="Gene3D" id="3.10.180.10">
    <property type="entry name" value="2,3-Dihydroxybiphenyl 1,2-Dioxygenase, domain 1"/>
    <property type="match status" value="1"/>
</dbReference>
<dbReference type="InterPro" id="IPR037523">
    <property type="entry name" value="VOC_core"/>
</dbReference>
<feature type="domain" description="VOC" evidence="1">
    <location>
        <begin position="6"/>
        <end position="121"/>
    </location>
</feature>
<organism evidence="2 3">
    <name type="scientific">Rugosimonospora acidiphila</name>
    <dbReference type="NCBI Taxonomy" id="556531"/>
    <lineage>
        <taxon>Bacteria</taxon>
        <taxon>Bacillati</taxon>
        <taxon>Actinomycetota</taxon>
        <taxon>Actinomycetes</taxon>
        <taxon>Micromonosporales</taxon>
        <taxon>Micromonosporaceae</taxon>
        <taxon>Rugosimonospora</taxon>
    </lineage>
</organism>
<evidence type="ECO:0000313" key="2">
    <source>
        <dbReference type="EMBL" id="GAA5180300.1"/>
    </source>
</evidence>
<keyword evidence="3" id="KW-1185">Reference proteome</keyword>
<evidence type="ECO:0000313" key="3">
    <source>
        <dbReference type="Proteomes" id="UP001501570"/>
    </source>
</evidence>
<dbReference type="InterPro" id="IPR029068">
    <property type="entry name" value="Glyas_Bleomycin-R_OHBP_Dase"/>
</dbReference>
<name>A0ABP9RLH7_9ACTN</name>
<sequence length="124" mass="13211">MPGTASPDFLALQVRDLQRSADFYERRLGLEREPGAPPGVIVFKSATIPFAIREPLPGTDLDAGPVGVGIAVSLRVGDAQLLHDNLKRAGVAILMDPFDTPFGRTFMFQDPDGYAVAIHGAPPA</sequence>
<dbReference type="EMBL" id="BAABJQ010000003">
    <property type="protein sequence ID" value="GAA5180300.1"/>
    <property type="molecule type" value="Genomic_DNA"/>
</dbReference>
<dbReference type="SUPFAM" id="SSF54593">
    <property type="entry name" value="Glyoxalase/Bleomycin resistance protein/Dihydroxybiphenyl dioxygenase"/>
    <property type="match status" value="1"/>
</dbReference>
<comment type="caution">
    <text evidence="2">The sequence shown here is derived from an EMBL/GenBank/DDBJ whole genome shotgun (WGS) entry which is preliminary data.</text>
</comment>
<dbReference type="PROSITE" id="PS51819">
    <property type="entry name" value="VOC"/>
    <property type="match status" value="1"/>
</dbReference>
<proteinExistence type="predicted"/>
<reference evidence="3" key="1">
    <citation type="journal article" date="2019" name="Int. J. Syst. Evol. Microbiol.">
        <title>The Global Catalogue of Microorganisms (GCM) 10K type strain sequencing project: providing services to taxonomists for standard genome sequencing and annotation.</title>
        <authorList>
            <consortium name="The Broad Institute Genomics Platform"/>
            <consortium name="The Broad Institute Genome Sequencing Center for Infectious Disease"/>
            <person name="Wu L."/>
            <person name="Ma J."/>
        </authorList>
    </citation>
    <scope>NUCLEOTIDE SEQUENCE [LARGE SCALE GENOMIC DNA]</scope>
    <source>
        <strain evidence="3">JCM 18304</strain>
    </source>
</reference>